<dbReference type="Gene3D" id="3.40.50.300">
    <property type="entry name" value="P-loop containing nucleotide triphosphate hydrolases"/>
    <property type="match status" value="1"/>
</dbReference>
<dbReference type="Pfam" id="PF12796">
    <property type="entry name" value="Ank_2"/>
    <property type="match status" value="1"/>
</dbReference>
<dbReference type="GO" id="GO:0005524">
    <property type="term" value="F:ATP binding"/>
    <property type="evidence" value="ECO:0007669"/>
    <property type="project" value="UniProtKB-KW"/>
</dbReference>
<evidence type="ECO:0000256" key="11">
    <source>
        <dbReference type="ARBA" id="ARBA00048679"/>
    </source>
</evidence>
<dbReference type="InterPro" id="IPR002110">
    <property type="entry name" value="Ankyrin_rpt"/>
</dbReference>
<dbReference type="Proteomes" id="UP000838412">
    <property type="component" value="Chromosome 1"/>
</dbReference>
<keyword evidence="7" id="KW-0547">Nucleotide-binding</keyword>
<accession>A0A8J9V6F8</accession>
<dbReference type="PANTHER" id="PTHR48051">
    <property type="match status" value="1"/>
</dbReference>
<name>A0A8J9V6F8_BRALA</name>
<dbReference type="SUPFAM" id="SSF52058">
    <property type="entry name" value="L domain-like"/>
    <property type="match status" value="1"/>
</dbReference>
<dbReference type="Pfam" id="PF00023">
    <property type="entry name" value="Ank"/>
    <property type="match status" value="1"/>
</dbReference>
<evidence type="ECO:0000256" key="7">
    <source>
        <dbReference type="ARBA" id="ARBA00022741"/>
    </source>
</evidence>
<evidence type="ECO:0000256" key="3">
    <source>
        <dbReference type="ARBA" id="ARBA00022527"/>
    </source>
</evidence>
<comment type="catalytic activity">
    <reaction evidence="11">
        <text>L-seryl-[protein] + ATP = O-phospho-L-seryl-[protein] + ADP + H(+)</text>
        <dbReference type="Rhea" id="RHEA:17989"/>
        <dbReference type="Rhea" id="RHEA-COMP:9863"/>
        <dbReference type="Rhea" id="RHEA-COMP:11604"/>
        <dbReference type="ChEBI" id="CHEBI:15378"/>
        <dbReference type="ChEBI" id="CHEBI:29999"/>
        <dbReference type="ChEBI" id="CHEBI:30616"/>
        <dbReference type="ChEBI" id="CHEBI:83421"/>
        <dbReference type="ChEBI" id="CHEBI:456216"/>
        <dbReference type="EC" id="2.7.11.1"/>
    </reaction>
</comment>
<evidence type="ECO:0000256" key="9">
    <source>
        <dbReference type="ARBA" id="ARBA00022840"/>
    </source>
</evidence>
<feature type="domain" description="Roc" evidence="13">
    <location>
        <begin position="483"/>
        <end position="713"/>
    </location>
</feature>
<feature type="repeat" description="ANK" evidence="12">
    <location>
        <begin position="147"/>
        <end position="179"/>
    </location>
</feature>
<evidence type="ECO:0000256" key="12">
    <source>
        <dbReference type="PROSITE-ProRule" id="PRU00023"/>
    </source>
</evidence>
<evidence type="ECO:0000256" key="1">
    <source>
        <dbReference type="ARBA" id="ARBA00001946"/>
    </source>
</evidence>
<dbReference type="SMART" id="SM00365">
    <property type="entry name" value="LRR_SD22"/>
    <property type="match status" value="3"/>
</dbReference>
<dbReference type="Pfam" id="PF00560">
    <property type="entry name" value="LRR_1"/>
    <property type="match status" value="1"/>
</dbReference>
<dbReference type="PROSITE" id="PS51424">
    <property type="entry name" value="ROC"/>
    <property type="match status" value="1"/>
</dbReference>
<dbReference type="GO" id="GO:0005737">
    <property type="term" value="C:cytoplasm"/>
    <property type="evidence" value="ECO:0007669"/>
    <property type="project" value="TreeGrafter"/>
</dbReference>
<dbReference type="InterPro" id="IPR036770">
    <property type="entry name" value="Ankyrin_rpt-contain_sf"/>
</dbReference>
<dbReference type="Pfam" id="PF13855">
    <property type="entry name" value="LRR_8"/>
    <property type="match status" value="1"/>
</dbReference>
<dbReference type="Gene3D" id="3.80.10.10">
    <property type="entry name" value="Ribonuclease Inhibitor"/>
    <property type="match status" value="1"/>
</dbReference>
<dbReference type="Pfam" id="PF08477">
    <property type="entry name" value="Roc"/>
    <property type="match status" value="1"/>
</dbReference>
<dbReference type="InterPro" id="IPR032675">
    <property type="entry name" value="LRR_dom_sf"/>
</dbReference>
<dbReference type="SUPFAM" id="SSF52540">
    <property type="entry name" value="P-loop containing nucleoside triphosphate hydrolases"/>
    <property type="match status" value="1"/>
</dbReference>
<dbReference type="InterPro" id="IPR003591">
    <property type="entry name" value="Leu-rich_rpt_typical-subtyp"/>
</dbReference>
<dbReference type="SMART" id="SM00248">
    <property type="entry name" value="ANK"/>
    <property type="match status" value="5"/>
</dbReference>
<dbReference type="InterPro" id="IPR050216">
    <property type="entry name" value="LRR_domain-containing"/>
</dbReference>
<dbReference type="InterPro" id="IPR027417">
    <property type="entry name" value="P-loop_NTPase"/>
</dbReference>
<dbReference type="SMART" id="SM00364">
    <property type="entry name" value="LRR_BAC"/>
    <property type="match status" value="6"/>
</dbReference>
<comment type="catalytic activity">
    <reaction evidence="10">
        <text>L-threonyl-[protein] + ATP = O-phospho-L-threonyl-[protein] + ADP + H(+)</text>
        <dbReference type="Rhea" id="RHEA:46608"/>
        <dbReference type="Rhea" id="RHEA-COMP:11060"/>
        <dbReference type="Rhea" id="RHEA-COMP:11605"/>
        <dbReference type="ChEBI" id="CHEBI:15378"/>
        <dbReference type="ChEBI" id="CHEBI:30013"/>
        <dbReference type="ChEBI" id="CHEBI:30616"/>
        <dbReference type="ChEBI" id="CHEBI:61977"/>
        <dbReference type="ChEBI" id="CHEBI:456216"/>
        <dbReference type="EC" id="2.7.11.1"/>
    </reaction>
</comment>
<evidence type="ECO:0000313" key="15">
    <source>
        <dbReference type="Proteomes" id="UP000838412"/>
    </source>
</evidence>
<dbReference type="Gene3D" id="1.25.40.20">
    <property type="entry name" value="Ankyrin repeat-containing domain"/>
    <property type="match status" value="1"/>
</dbReference>
<dbReference type="AlphaFoldDB" id="A0A8J9V6F8"/>
<evidence type="ECO:0000256" key="6">
    <source>
        <dbReference type="ARBA" id="ARBA00022737"/>
    </source>
</evidence>
<dbReference type="SUPFAM" id="SSF48403">
    <property type="entry name" value="Ankyrin repeat"/>
    <property type="match status" value="1"/>
</dbReference>
<dbReference type="GO" id="GO:0004674">
    <property type="term" value="F:protein serine/threonine kinase activity"/>
    <property type="evidence" value="ECO:0007669"/>
    <property type="project" value="UniProtKB-KW"/>
</dbReference>
<keyword evidence="4" id="KW-0433">Leucine-rich repeat</keyword>
<keyword evidence="8" id="KW-0418">Kinase</keyword>
<gene>
    <name evidence="14" type="primary">MFHAS1</name>
    <name evidence="14" type="ORF">BLAG_LOCUS189</name>
</gene>
<dbReference type="Pfam" id="PF16095">
    <property type="entry name" value="COR-A"/>
    <property type="match status" value="1"/>
</dbReference>
<protein>
    <recommendedName>
        <fullName evidence="2">non-specific serine/threonine protein kinase</fullName>
        <ecNumber evidence="2">2.7.11.1</ecNumber>
    </recommendedName>
</protein>
<keyword evidence="9" id="KW-0067">ATP-binding</keyword>
<evidence type="ECO:0000259" key="13">
    <source>
        <dbReference type="PROSITE" id="PS51424"/>
    </source>
</evidence>
<dbReference type="EMBL" id="OV696686">
    <property type="protein sequence ID" value="CAH1225797.1"/>
    <property type="molecule type" value="Genomic_DNA"/>
</dbReference>
<dbReference type="InterPro" id="IPR001611">
    <property type="entry name" value="Leu-rich_rpt"/>
</dbReference>
<dbReference type="SMART" id="SM00369">
    <property type="entry name" value="LRR_TYP"/>
    <property type="match status" value="7"/>
</dbReference>
<keyword evidence="12" id="KW-0040">ANK repeat</keyword>
<dbReference type="PROSITE" id="PS50297">
    <property type="entry name" value="ANK_REP_REGION"/>
    <property type="match status" value="2"/>
</dbReference>
<keyword evidence="5" id="KW-0808">Transferase</keyword>
<dbReference type="Gene3D" id="1.10.10.10">
    <property type="entry name" value="Winged helix-like DNA-binding domain superfamily/Winged helix DNA-binding domain"/>
    <property type="match status" value="1"/>
</dbReference>
<dbReference type="Gene3D" id="3.30.70.1390">
    <property type="entry name" value="ROC domain from the Parkinson's disease-associated leucine-rich repeat kinase 2"/>
    <property type="match status" value="1"/>
</dbReference>
<comment type="cofactor">
    <cofactor evidence="1">
        <name>Mg(2+)</name>
        <dbReference type="ChEBI" id="CHEBI:18420"/>
    </cofactor>
</comment>
<feature type="repeat" description="ANK" evidence="12">
    <location>
        <begin position="38"/>
        <end position="70"/>
    </location>
</feature>
<reference evidence="14" key="1">
    <citation type="submission" date="2022-01" db="EMBL/GenBank/DDBJ databases">
        <authorList>
            <person name="Braso-Vives M."/>
        </authorList>
    </citation>
    <scope>NUCLEOTIDE SEQUENCE</scope>
</reference>
<feature type="repeat" description="ANK" evidence="12">
    <location>
        <begin position="80"/>
        <end position="112"/>
    </location>
</feature>
<dbReference type="InterPro" id="IPR036388">
    <property type="entry name" value="WH-like_DNA-bd_sf"/>
</dbReference>
<dbReference type="EC" id="2.7.11.1" evidence="2"/>
<evidence type="ECO:0000256" key="2">
    <source>
        <dbReference type="ARBA" id="ARBA00012513"/>
    </source>
</evidence>
<dbReference type="InterPro" id="IPR020859">
    <property type="entry name" value="ROC"/>
</dbReference>
<dbReference type="PROSITE" id="PS51450">
    <property type="entry name" value="LRR"/>
    <property type="match status" value="2"/>
</dbReference>
<evidence type="ECO:0000313" key="14">
    <source>
        <dbReference type="EMBL" id="CAH1225797.1"/>
    </source>
</evidence>
<dbReference type="GO" id="GO:0009966">
    <property type="term" value="P:regulation of signal transduction"/>
    <property type="evidence" value="ECO:0007669"/>
    <property type="project" value="UniProtKB-ARBA"/>
</dbReference>
<organism evidence="14 15">
    <name type="scientific">Branchiostoma lanceolatum</name>
    <name type="common">Common lancelet</name>
    <name type="synonym">Amphioxus lanceolatum</name>
    <dbReference type="NCBI Taxonomy" id="7740"/>
    <lineage>
        <taxon>Eukaryota</taxon>
        <taxon>Metazoa</taxon>
        <taxon>Chordata</taxon>
        <taxon>Cephalochordata</taxon>
        <taxon>Leptocardii</taxon>
        <taxon>Amphioxiformes</taxon>
        <taxon>Branchiostomatidae</taxon>
        <taxon>Branchiostoma</taxon>
    </lineage>
</organism>
<keyword evidence="15" id="KW-1185">Reference proteome</keyword>
<evidence type="ECO:0000256" key="5">
    <source>
        <dbReference type="ARBA" id="ARBA00022679"/>
    </source>
</evidence>
<dbReference type="InterPro" id="IPR032171">
    <property type="entry name" value="COR-A"/>
</dbReference>
<dbReference type="PROSITE" id="PS50088">
    <property type="entry name" value="ANK_REPEAT"/>
    <property type="match status" value="4"/>
</dbReference>
<dbReference type="OrthoDB" id="676979at2759"/>
<keyword evidence="3" id="KW-0723">Serine/threonine-protein kinase</keyword>
<sequence length="1136" mass="128337">MTNDRTFPKFRFSFDEGRSLEEEDTSVPCYQNQTPRPTHMKPLHAAVIKGDQRRVSQLVQEGEDVDGRCECKLPDLKRAHEFTPLHCAAAVGDLGVIDLLVAAGAQVDSEDEVGCSPLHRAVWYNKFDVVQALLAKYGANKNKKNLEGYTPLHLAAKAGHLEILNVLLKTGVNLDIVDKVGRTATDHAKENGHLDVVKLLEECSSKQDASSYGYDKTVRLTDHSLSRIPDDVLEKEEVEDLFLSRNRLSVLPSNFTRLGCLTKLYLDNNCLSAFPSELFALSELEELSLADNNIDNLPEQISVLRKMKTLLVFGNLLHSLPNSIGSLSLLESFDAHRNCLKELPTSFAQLQNLKHLYLSHNQFEEVPDVALNVGNSLQVLEVAMNKLRRLPEAIDRLKVIERIDAGENKIATVPKTLCNLSRLQWLSVMDNCIQELPDTFGQLASSLKYLSTTNNPLVQPPYEVCQQGVQAILEYQKELERCKAVVQPKMKMVLLGSPFAGKTSLCHALMEEKSRLTKEKDRTHCMDVKLWQADRELQLEVYDFGGHKVYDFVHQFFLSPLAMNVLTVDLERYQPAEFERMVGKWAKALNAHTPGAVIRVVGTHVDRCSPKDVRLKCEDICDQLHRDKKKQDQIIQDQMKTIEDVISDSSVIDVDHPLHGVTRERMLKRYHKLRAMLQSQPKLQWCVAPVSSADPLKGIEDLKKELVSLALNKDVFPALRRVLPETWVNLEQRLLAERKKSTLWLAWEEVETLGRETGLSPDRLHPAVAYLHKRGVVLHFHDIPDLNNVVFHNPARLTDILKQLYHHDTDTMIRNIGSLKVDHIQQRQLQEDLLRSGLMSVDTLHHLLHGMKHPPNNMDIVVKLLERFGICYPVPMSGAGSIARAYRTESCSMYQFTWFLSADMPGDVHDKWLPVCPEVQDQLTVLCVMRGFTPWGLYERFCAQIDPHIGNRLDWANGILASFGDFPLHVTRDVNKENNASITMATRFPTGSADEAWEGLLKVYGVLRSLLKEWPGLPYTFWIGCCHCLKKEDATRAQPHYFPGDLLRQRRPLGIQSLRCRRCSASETVDIRLVYPPSVTEPSKQSAADAESAFSTNGEQATCINNTFNIDIEGSSNIQIGTGNEIQSKVSKAGKE</sequence>
<evidence type="ECO:0000256" key="4">
    <source>
        <dbReference type="ARBA" id="ARBA00022614"/>
    </source>
</evidence>
<evidence type="ECO:0000256" key="10">
    <source>
        <dbReference type="ARBA" id="ARBA00047899"/>
    </source>
</evidence>
<evidence type="ECO:0000256" key="8">
    <source>
        <dbReference type="ARBA" id="ARBA00022777"/>
    </source>
</evidence>
<dbReference type="PANTHER" id="PTHR48051:SF39">
    <property type="entry name" value="P53-INDUCED DEATH DOMAIN PROTEIN 1"/>
    <property type="match status" value="1"/>
</dbReference>
<proteinExistence type="predicted"/>
<keyword evidence="6" id="KW-0677">Repeat</keyword>
<feature type="repeat" description="ANK" evidence="12">
    <location>
        <begin position="113"/>
        <end position="146"/>
    </location>
</feature>